<dbReference type="Proteomes" id="UP001500427">
    <property type="component" value="Unassembled WGS sequence"/>
</dbReference>
<dbReference type="RefSeq" id="WP_345506137.1">
    <property type="nucleotide sequence ID" value="NZ_BAABIW010000006.1"/>
</dbReference>
<sequence>MHDDVTTQPDAVRRALAHVRRLSAGPALDPTARVTLNFHPDRLVRGEPILAAMARDGSYRSQFETGTSNGGLTAHPGGDRWRWESRIFGGAYDAAEAALRPKYGGLDLQRRGYGAAPRFGSAHVRLTSATLERTTFCFPDSVFEPEHFGTAAAFGLADVAAEAGHDLLDDYVEAHVHGVVDLGRDVEALVLDPAYCGTGVEADARRLGVPVEWHRGFRLEVETLRAHPDYRGPEFVVLGEALAVDGVLTPPVIGAASREGRHDEQALKRVWHLLARFGGTSA</sequence>
<evidence type="ECO:0000313" key="2">
    <source>
        <dbReference type="Proteomes" id="UP001500427"/>
    </source>
</evidence>
<organism evidence="1 2">
    <name type="scientific">Terrabacter aeriphilus</name>
    <dbReference type="NCBI Taxonomy" id="515662"/>
    <lineage>
        <taxon>Bacteria</taxon>
        <taxon>Bacillati</taxon>
        <taxon>Actinomycetota</taxon>
        <taxon>Actinomycetes</taxon>
        <taxon>Micrococcales</taxon>
        <taxon>Intrasporangiaceae</taxon>
        <taxon>Terrabacter</taxon>
    </lineage>
</organism>
<comment type="caution">
    <text evidence="1">The sequence shown here is derived from an EMBL/GenBank/DDBJ whole genome shotgun (WGS) entry which is preliminary data.</text>
</comment>
<reference evidence="2" key="1">
    <citation type="journal article" date="2019" name="Int. J. Syst. Evol. Microbiol.">
        <title>The Global Catalogue of Microorganisms (GCM) 10K type strain sequencing project: providing services to taxonomists for standard genome sequencing and annotation.</title>
        <authorList>
            <consortium name="The Broad Institute Genomics Platform"/>
            <consortium name="The Broad Institute Genome Sequencing Center for Infectious Disease"/>
            <person name="Wu L."/>
            <person name="Ma J."/>
        </authorList>
    </citation>
    <scope>NUCLEOTIDE SEQUENCE [LARGE SCALE GENOMIC DNA]</scope>
    <source>
        <strain evidence="2">JCM 17687</strain>
    </source>
</reference>
<dbReference type="Pfam" id="PF12294">
    <property type="entry name" value="DUF3626"/>
    <property type="match status" value="2"/>
</dbReference>
<proteinExistence type="predicted"/>
<keyword evidence="2" id="KW-1185">Reference proteome</keyword>
<evidence type="ECO:0000313" key="1">
    <source>
        <dbReference type="EMBL" id="GAA5019892.1"/>
    </source>
</evidence>
<accession>A0ABP9J6S6</accession>
<dbReference type="EMBL" id="BAABIW010000006">
    <property type="protein sequence ID" value="GAA5019892.1"/>
    <property type="molecule type" value="Genomic_DNA"/>
</dbReference>
<gene>
    <name evidence="1" type="ORF">GCM10023258_07950</name>
</gene>
<name>A0ABP9J6S6_9MICO</name>
<dbReference type="InterPro" id="IPR022074">
    <property type="entry name" value="DUF3626"/>
</dbReference>
<protein>
    <submittedName>
        <fullName evidence="1">DUF3626 domain-containing protein</fullName>
    </submittedName>
</protein>